<accession>A0A5C3PHJ8</accession>
<proteinExistence type="predicted"/>
<evidence type="ECO:0000313" key="2">
    <source>
        <dbReference type="Proteomes" id="UP000308197"/>
    </source>
</evidence>
<gene>
    <name evidence="1" type="ORF">K466DRAFT_598355</name>
</gene>
<dbReference type="InParanoid" id="A0A5C3PHJ8"/>
<reference evidence="1 2" key="1">
    <citation type="journal article" date="2019" name="Nat. Ecol. Evol.">
        <title>Megaphylogeny resolves global patterns of mushroom evolution.</title>
        <authorList>
            <person name="Varga T."/>
            <person name="Krizsan K."/>
            <person name="Foldi C."/>
            <person name="Dima B."/>
            <person name="Sanchez-Garcia M."/>
            <person name="Sanchez-Ramirez S."/>
            <person name="Szollosi G.J."/>
            <person name="Szarkandi J.G."/>
            <person name="Papp V."/>
            <person name="Albert L."/>
            <person name="Andreopoulos W."/>
            <person name="Angelini C."/>
            <person name="Antonin V."/>
            <person name="Barry K.W."/>
            <person name="Bougher N.L."/>
            <person name="Buchanan P."/>
            <person name="Buyck B."/>
            <person name="Bense V."/>
            <person name="Catcheside P."/>
            <person name="Chovatia M."/>
            <person name="Cooper J."/>
            <person name="Damon W."/>
            <person name="Desjardin D."/>
            <person name="Finy P."/>
            <person name="Geml J."/>
            <person name="Haridas S."/>
            <person name="Hughes K."/>
            <person name="Justo A."/>
            <person name="Karasinski D."/>
            <person name="Kautmanova I."/>
            <person name="Kiss B."/>
            <person name="Kocsube S."/>
            <person name="Kotiranta H."/>
            <person name="LaButti K.M."/>
            <person name="Lechner B.E."/>
            <person name="Liimatainen K."/>
            <person name="Lipzen A."/>
            <person name="Lukacs Z."/>
            <person name="Mihaltcheva S."/>
            <person name="Morgado L.N."/>
            <person name="Niskanen T."/>
            <person name="Noordeloos M.E."/>
            <person name="Ohm R.A."/>
            <person name="Ortiz-Santana B."/>
            <person name="Ovrebo C."/>
            <person name="Racz N."/>
            <person name="Riley R."/>
            <person name="Savchenko A."/>
            <person name="Shiryaev A."/>
            <person name="Soop K."/>
            <person name="Spirin V."/>
            <person name="Szebenyi C."/>
            <person name="Tomsovsky M."/>
            <person name="Tulloss R.E."/>
            <person name="Uehling J."/>
            <person name="Grigoriev I.V."/>
            <person name="Vagvolgyi C."/>
            <person name="Papp T."/>
            <person name="Martin F.M."/>
            <person name="Miettinen O."/>
            <person name="Hibbett D.S."/>
            <person name="Nagy L.G."/>
        </authorList>
    </citation>
    <scope>NUCLEOTIDE SEQUENCE [LARGE SCALE GENOMIC DNA]</scope>
    <source>
        <strain evidence="1 2">HHB13444</strain>
    </source>
</reference>
<keyword evidence="2" id="KW-1185">Reference proteome</keyword>
<name>A0A5C3PHJ8_9APHY</name>
<sequence length="185" mass="21285">MLDVTIPPAITARGKKTLRPCLAVQEYGPLLWVAPRYRCFQPPSYLLDSMPWPTTRSIGRVWETRAAVLGSYQWWMMLKDHKARAARWTTVPASGLHREVTVEVYKRVAGWIALKDSPDDAEEGEAYVRDVALDWGAKLICLLVEEWEFRTKDGLQAYVAAYKASKLPWQRFVTDTEHLFKSEAR</sequence>
<organism evidence="1 2">
    <name type="scientific">Polyporus arcularius HHB13444</name>
    <dbReference type="NCBI Taxonomy" id="1314778"/>
    <lineage>
        <taxon>Eukaryota</taxon>
        <taxon>Fungi</taxon>
        <taxon>Dikarya</taxon>
        <taxon>Basidiomycota</taxon>
        <taxon>Agaricomycotina</taxon>
        <taxon>Agaricomycetes</taxon>
        <taxon>Polyporales</taxon>
        <taxon>Polyporaceae</taxon>
        <taxon>Polyporus</taxon>
    </lineage>
</organism>
<dbReference type="Proteomes" id="UP000308197">
    <property type="component" value="Unassembled WGS sequence"/>
</dbReference>
<dbReference type="AlphaFoldDB" id="A0A5C3PHJ8"/>
<protein>
    <submittedName>
        <fullName evidence="1">Uncharacterized protein</fullName>
    </submittedName>
</protein>
<evidence type="ECO:0000313" key="1">
    <source>
        <dbReference type="EMBL" id="TFK88752.1"/>
    </source>
</evidence>
<dbReference type="EMBL" id="ML211100">
    <property type="protein sequence ID" value="TFK88752.1"/>
    <property type="molecule type" value="Genomic_DNA"/>
</dbReference>